<feature type="region of interest" description="Disordered" evidence="5">
    <location>
        <begin position="84"/>
        <end position="123"/>
    </location>
</feature>
<dbReference type="GeneID" id="40310369"/>
<dbReference type="EMBL" id="NWUJ01000004">
    <property type="protein sequence ID" value="PFH35789.1"/>
    <property type="molecule type" value="Genomic_DNA"/>
</dbReference>
<keyword evidence="2 4" id="KW-0863">Zinc-finger</keyword>
<evidence type="ECO:0000256" key="3">
    <source>
        <dbReference type="ARBA" id="ARBA00022833"/>
    </source>
</evidence>
<feature type="compositionally biased region" description="Low complexity" evidence="5">
    <location>
        <begin position="981"/>
        <end position="991"/>
    </location>
</feature>
<feature type="region of interest" description="Disordered" evidence="5">
    <location>
        <begin position="836"/>
        <end position="857"/>
    </location>
</feature>
<accession>A0A2A9MD33</accession>
<feature type="region of interest" description="Disordered" evidence="5">
    <location>
        <begin position="286"/>
        <end position="327"/>
    </location>
</feature>
<feature type="compositionally biased region" description="Low complexity" evidence="5">
    <location>
        <begin position="2132"/>
        <end position="2148"/>
    </location>
</feature>
<evidence type="ECO:0000313" key="8">
    <source>
        <dbReference type="EMBL" id="PFH35789.1"/>
    </source>
</evidence>
<comment type="caution">
    <text evidence="8">The sequence shown here is derived from an EMBL/GenBank/DDBJ whole genome shotgun (WGS) entry which is preliminary data.</text>
</comment>
<feature type="region of interest" description="Disordered" evidence="5">
    <location>
        <begin position="1189"/>
        <end position="1216"/>
    </location>
</feature>
<dbReference type="CDD" id="cd15571">
    <property type="entry name" value="ePHD"/>
    <property type="match status" value="1"/>
</dbReference>
<dbReference type="InterPro" id="IPR011011">
    <property type="entry name" value="Znf_FYVE_PHD"/>
</dbReference>
<feature type="region of interest" description="Disordered" evidence="5">
    <location>
        <begin position="2333"/>
        <end position="2367"/>
    </location>
</feature>
<keyword evidence="1" id="KW-0479">Metal-binding</keyword>
<feature type="region of interest" description="Disordered" evidence="5">
    <location>
        <begin position="2062"/>
        <end position="2102"/>
    </location>
</feature>
<feature type="compositionally biased region" description="Low complexity" evidence="5">
    <location>
        <begin position="86"/>
        <end position="106"/>
    </location>
</feature>
<dbReference type="VEuPathDB" id="ToxoDB:BESB_054400"/>
<dbReference type="Pfam" id="PF13832">
    <property type="entry name" value="zf-HC5HC2H_2"/>
    <property type="match status" value="1"/>
</dbReference>
<dbReference type="SUPFAM" id="SSF57903">
    <property type="entry name" value="FYVE/PHD zinc finger"/>
    <property type="match status" value="1"/>
</dbReference>
<evidence type="ECO:0000256" key="1">
    <source>
        <dbReference type="ARBA" id="ARBA00022723"/>
    </source>
</evidence>
<dbReference type="PANTHER" id="PTHR13793">
    <property type="entry name" value="PHD FINGER PROTEINS"/>
    <property type="match status" value="1"/>
</dbReference>
<feature type="compositionally biased region" description="Low complexity" evidence="5">
    <location>
        <begin position="1272"/>
        <end position="1290"/>
    </location>
</feature>
<feature type="compositionally biased region" description="Low complexity" evidence="5">
    <location>
        <begin position="1569"/>
        <end position="1581"/>
    </location>
</feature>
<dbReference type="InterPro" id="IPR001965">
    <property type="entry name" value="Znf_PHD"/>
</dbReference>
<feature type="compositionally biased region" description="Basic and acidic residues" evidence="5">
    <location>
        <begin position="1929"/>
        <end position="1938"/>
    </location>
</feature>
<gene>
    <name evidence="8" type="ORF">BESB_054400</name>
</gene>
<dbReference type="SMART" id="SM00249">
    <property type="entry name" value="PHD"/>
    <property type="match status" value="2"/>
</dbReference>
<feature type="compositionally biased region" description="Low complexity" evidence="5">
    <location>
        <begin position="290"/>
        <end position="302"/>
    </location>
</feature>
<evidence type="ECO:0000259" key="7">
    <source>
        <dbReference type="PROSITE" id="PS51805"/>
    </source>
</evidence>
<feature type="compositionally biased region" description="Polar residues" evidence="5">
    <location>
        <begin position="1261"/>
        <end position="1271"/>
    </location>
</feature>
<dbReference type="Proteomes" id="UP000224006">
    <property type="component" value="Chromosome IV"/>
</dbReference>
<dbReference type="InterPro" id="IPR050701">
    <property type="entry name" value="Histone_Mod_Regulator"/>
</dbReference>
<evidence type="ECO:0000256" key="4">
    <source>
        <dbReference type="PROSITE-ProRule" id="PRU00146"/>
    </source>
</evidence>
<dbReference type="InterPro" id="IPR034732">
    <property type="entry name" value="EPHD"/>
</dbReference>
<evidence type="ECO:0000313" key="9">
    <source>
        <dbReference type="Proteomes" id="UP000224006"/>
    </source>
</evidence>
<feature type="domain" description="PHD-type" evidence="6">
    <location>
        <begin position="373"/>
        <end position="423"/>
    </location>
</feature>
<sequence length="2391" mass="237474">MYSMLPSASAPAASSLPGAVPALLTAASPNAAGLPTAGGNTAAARSASPSVVASNNLVAAALRNLPSSFGLQPLQQLQPRFVPQQAPADGATASPSPSPPISSSLPGVASALSSRPPSSGATAAADAAGVSAPAAALSQNSLVLSAASEALGARRRSSGVSAPGATVFPAAAPPTLPAGATSSSLSSSPFLLGNLLQAALLGASTAAAAPGVSGSSPHAALLSSLASSLPAAGGVAAASPFAAPHSRFFASPQGLSKVPPAAGGGACASLNGAVVVSQAAQPSNASPRSAAVAEPGAGAADAAAREKDEAGDAGASRAQDAAAPGDRTALEAGRLSVSRARHGLPAPASSAATTAADEAAAGQRELAAEADEDAVCSVCVIGECEQQNNIVFCDECGCAVHQFCYGVVQIPEGPWYCSLCTWLRRKTQKKRDDGRAAAARGEEWSAAAEGATDKASKENATGAPDSSSASVTATSAASGSQPSDAAAPSAASSAVAPPASPPVLCKLCGKGGGAMRRGPEKIWVHSCCVLYCRTGPQFRRTLQLDEPINIRQSLSVARAMSWRCSVCQKREGYPISCGFPGCTRRQHVTCARAAKCVCIISSLWEGDVDGAGRERVWKAVFCPAHNDPVSIQYAKEFERERVFSRSPPAAPQTAAATPFAHATPALTAVLVPQACGDDAQGETQHGEGGGGEGAKPKEACSCGGGPGAATQQSNGVTAGETAPGVKEQTGAVDAAGGAKKVRDAASAEAGQGDSKDEKGSGVPSGMAGDCQEETKGLRPALSPSGRSARTQAAGAGGGPGPTQTLGVSSAAGAVQAGGAGESGCATAAAAAPLSSSQALPGSNASSQSSSSSSLPAACAARGGAPTSSVAASSSAASAGLPAALASGSSSFAQNPLSLGSVLYPQAFGAAGGGATGDSGGPYPPSSCCRSSCSCRPWARVKPQGLAFSGLTPSAIAPLLEPLVAPYATAQQALGKKETPDGQPRLPGAAAPAAGAGGSVLPGLAGAPLLANFAAGGVGGPGDMRAAGVPPGLALPSSSLVAAPPGAVGGASLLAQQYQNVAFRSQQAGVNTPVGLLYQSLAGAGAGLGGVAPGALGIGGPQGAAGPVGTLRAASPGAQFAFLTPQQLLAATQTRVGGQALAAGGALPAGANCLLQPGAGALPLRFPGAADGVVLTGGALPARGGEVAGGASLNGAREREGEGLPAQGGASPGAAALASRGAAGAPGAAAGRGEAKGDASASAFPLASASLQTAQAPLASAPPQTLSASSLTAVEGPPGAELAGAPPPCAEGATAASPLAVSHLAASPHPSPPLKAMGSLRSGGKRGGRGGRSSHRSMLFGAFRKSQAGVGGVAGGTRASGLAGAAAKHGALNALGLGGVEGGVGADMLLDGSLVAASSSGSHGVHTPGTTTRGSRVQWGRFDALFRRVPVGPFAQSILETLKSSQERRAAAEEARVIEKILVSPGLRPDVDTLTEPPLEDREVVESLLELYVQQVDEALRRARELKRRERKADREKKRREKELASAEERAAKDDGDSQEIALQARDKQTETSGGGGADARPSDPRETTEGSPGQEGEQGPSSKGVDEGSSARKRGAPDNVASSCAGEQSGSEATKRRKTEDARGELLPAELPSPAPQGLSLSSADRPQESGMDVASAVAPELSAAGGLSPPAGRAGTGGAGEELPGENKEGGGPAAPAAETKKRERRHAHSGQDDDREDEEEVCLPFTALVDFGPVAAWILFEAVPGEPQSADDFEILERLCASGCLRGAGGSTGSPSPPQSRKTSSSCLLDAGLPSSLGMVGFPPPSSACAGAPGGNDRHASPTGRGGVGAAWREKGSSGAKGLLASPRFRPPADVPKTPGSPSAGVAAASERAGRRGAASLKGCDYFSQKAAPGDEGHAGGKRKGDARGLAGGEAAEAAPRRGHKREGKEETAGGREEEDALRGALSGEGEGEGSKPEEGARYRLVVKAFKTLSFYQLTYCRRRLQQVFLRPHRHPLYRQLLQVEARHRERRGEDRQTEVEFCDRVQTDREEGDAEKDQRVFPLLQLSKMLADHQITATSFLPPDKGRHKHGKDAVASPKKGAGASPTTGVKTEIAPGRNAAAASVSWVTPLEAGGGSLGPDGGDAQNLSVAEAASPAARSSAVEEGAQRRGKDLAPAPAQNVESAGQGGVFASLRVDELDDRSVSPLPVTSAPSFVSGGAAEEGKKGEALLLHDGLGIAASPLHAGAWSRVGGDAAASSSLAAAASPSAASARAARWPPAPRPRDFLDVEPEGEGQLGAAGQAGACVVTVGGHRWFVKPWGWKESPYASLVTGADDFVGFQCAQFLQVSDSEPPRNRGRGVRGGGGMRERGERREGRSRGRAGTVRRAFGGTPRFCGGAQSRPLVCCS</sequence>
<feature type="compositionally biased region" description="Low complexity" evidence="5">
    <location>
        <begin position="312"/>
        <end position="326"/>
    </location>
</feature>
<dbReference type="GO" id="GO:0008270">
    <property type="term" value="F:zinc ion binding"/>
    <property type="evidence" value="ECO:0007669"/>
    <property type="project" value="UniProtKB-KW"/>
</dbReference>
<feature type="region of interest" description="Disordered" evidence="5">
    <location>
        <begin position="434"/>
        <end position="498"/>
    </location>
</feature>
<feature type="compositionally biased region" description="Low complexity" evidence="5">
    <location>
        <begin position="1202"/>
        <end position="1216"/>
    </location>
</feature>
<evidence type="ECO:0000256" key="2">
    <source>
        <dbReference type="ARBA" id="ARBA00022771"/>
    </source>
</evidence>
<feature type="domain" description="PHD-type" evidence="7">
    <location>
        <begin position="502"/>
        <end position="626"/>
    </location>
</feature>
<reference evidence="8 9" key="1">
    <citation type="submission" date="2017-09" db="EMBL/GenBank/DDBJ databases">
        <title>Genome sequencing of Besnoitia besnoiti strain Bb-Ger1.</title>
        <authorList>
            <person name="Schares G."/>
            <person name="Venepally P."/>
            <person name="Lorenzi H.A."/>
        </authorList>
    </citation>
    <scope>NUCLEOTIDE SEQUENCE [LARGE SCALE GENOMIC DNA]</scope>
    <source>
        <strain evidence="8 9">Bb-Ger1</strain>
    </source>
</reference>
<feature type="compositionally biased region" description="Basic and acidic residues" evidence="5">
    <location>
        <begin position="434"/>
        <end position="443"/>
    </location>
</feature>
<feature type="region of interest" description="Disordered" evidence="5">
    <location>
        <begin position="1254"/>
        <end position="1290"/>
    </location>
</feature>
<dbReference type="STRING" id="94643.A0A2A9MD33"/>
<feature type="compositionally biased region" description="Basic and acidic residues" evidence="5">
    <location>
        <begin position="1506"/>
        <end position="1535"/>
    </location>
</feature>
<feature type="region of interest" description="Disordered" evidence="5">
    <location>
        <begin position="1893"/>
        <end position="1960"/>
    </location>
</feature>
<feature type="region of interest" description="Disordered" evidence="5">
    <location>
        <begin position="1303"/>
        <end position="1334"/>
    </location>
</feature>
<feature type="region of interest" description="Disordered" evidence="5">
    <location>
        <begin position="677"/>
        <end position="807"/>
    </location>
</feature>
<dbReference type="PANTHER" id="PTHR13793:SF107">
    <property type="entry name" value="BROMODOMAIN-CONTAINING PROTEIN HOMOLOG"/>
    <property type="match status" value="1"/>
</dbReference>
<keyword evidence="3" id="KW-0862">Zinc</keyword>
<dbReference type="InterPro" id="IPR013083">
    <property type="entry name" value="Znf_RING/FYVE/PHD"/>
</dbReference>
<feature type="compositionally biased region" description="Basic and acidic residues" evidence="5">
    <location>
        <begin position="2350"/>
        <end position="2361"/>
    </location>
</feature>
<dbReference type="KEGG" id="bbes:BESB_054400"/>
<feature type="compositionally biased region" description="Basic residues" evidence="5">
    <location>
        <begin position="1322"/>
        <end position="1334"/>
    </location>
</feature>
<feature type="region of interest" description="Disordered" evidence="5">
    <location>
        <begin position="1506"/>
        <end position="1721"/>
    </location>
</feature>
<dbReference type="PROSITE" id="PS51805">
    <property type="entry name" value="EPHD"/>
    <property type="match status" value="1"/>
</dbReference>
<evidence type="ECO:0000256" key="5">
    <source>
        <dbReference type="SAM" id="MobiDB-lite"/>
    </source>
</evidence>
<dbReference type="RefSeq" id="XP_029219798.1">
    <property type="nucleotide sequence ID" value="XM_029363875.1"/>
</dbReference>
<dbReference type="Pfam" id="PF13831">
    <property type="entry name" value="PHD_2"/>
    <property type="match status" value="1"/>
</dbReference>
<feature type="region of interest" description="Disordered" evidence="5">
    <location>
        <begin position="1769"/>
        <end position="1877"/>
    </location>
</feature>
<organism evidence="8 9">
    <name type="scientific">Besnoitia besnoiti</name>
    <name type="common">Apicomplexan protozoan</name>
    <dbReference type="NCBI Taxonomy" id="94643"/>
    <lineage>
        <taxon>Eukaryota</taxon>
        <taxon>Sar</taxon>
        <taxon>Alveolata</taxon>
        <taxon>Apicomplexa</taxon>
        <taxon>Conoidasida</taxon>
        <taxon>Coccidia</taxon>
        <taxon>Eucoccidiorida</taxon>
        <taxon>Eimeriorina</taxon>
        <taxon>Sarcocystidae</taxon>
        <taxon>Besnoitia</taxon>
    </lineage>
</organism>
<feature type="region of interest" description="Disordered" evidence="5">
    <location>
        <begin position="971"/>
        <end position="991"/>
    </location>
</feature>
<feature type="region of interest" description="Disordered" evidence="5">
    <location>
        <begin position="2253"/>
        <end position="2278"/>
    </location>
</feature>
<dbReference type="InterPro" id="IPR019786">
    <property type="entry name" value="Zinc_finger_PHD-type_CS"/>
</dbReference>
<name>A0A2A9MD33_BESBE</name>
<dbReference type="GO" id="GO:0006357">
    <property type="term" value="P:regulation of transcription by RNA polymerase II"/>
    <property type="evidence" value="ECO:0007669"/>
    <property type="project" value="TreeGrafter"/>
</dbReference>
<dbReference type="OrthoDB" id="348720at2759"/>
<feature type="compositionally biased region" description="Polar residues" evidence="5">
    <location>
        <begin position="1600"/>
        <end position="1612"/>
    </location>
</feature>
<protein>
    <submittedName>
        <fullName evidence="8">PHD-finger domain-containing protein</fullName>
    </submittedName>
</protein>
<proteinExistence type="predicted"/>
<feature type="compositionally biased region" description="Low complexity" evidence="5">
    <location>
        <begin position="1862"/>
        <end position="1877"/>
    </location>
</feature>
<dbReference type="PROSITE" id="PS50016">
    <property type="entry name" value="ZF_PHD_2"/>
    <property type="match status" value="1"/>
</dbReference>
<evidence type="ECO:0000259" key="6">
    <source>
        <dbReference type="PROSITE" id="PS50016"/>
    </source>
</evidence>
<feature type="compositionally biased region" description="Low complexity" evidence="5">
    <location>
        <begin position="466"/>
        <end position="497"/>
    </location>
</feature>
<feature type="compositionally biased region" description="Basic and acidic residues" evidence="5">
    <location>
        <begin position="1895"/>
        <end position="1909"/>
    </location>
</feature>
<feature type="region of interest" description="Disordered" evidence="5">
    <location>
        <begin position="2117"/>
        <end position="2169"/>
    </location>
</feature>
<feature type="compositionally biased region" description="Low complexity" evidence="5">
    <location>
        <begin position="784"/>
        <end position="793"/>
    </location>
</feature>
<dbReference type="InterPro" id="IPR019787">
    <property type="entry name" value="Znf_PHD-finger"/>
</dbReference>
<dbReference type="CDD" id="cd15492">
    <property type="entry name" value="PHD_BRPF_JADE_like"/>
    <property type="match status" value="1"/>
</dbReference>
<keyword evidence="9" id="KW-1185">Reference proteome</keyword>
<dbReference type="PROSITE" id="PS01359">
    <property type="entry name" value="ZF_PHD_1"/>
    <property type="match status" value="1"/>
</dbReference>
<dbReference type="Gene3D" id="3.30.40.10">
    <property type="entry name" value="Zinc/RING finger domain, C3HC4 (zinc finger)"/>
    <property type="match status" value="2"/>
</dbReference>